<dbReference type="AlphaFoldDB" id="A0A285PHE5"/>
<keyword evidence="1" id="KW-0472">Membrane</keyword>
<dbReference type="RefSeq" id="WP_097155222.1">
    <property type="nucleotide sequence ID" value="NZ_OBEL01000006.1"/>
</dbReference>
<evidence type="ECO:0000259" key="2">
    <source>
        <dbReference type="Pfam" id="PF11127"/>
    </source>
</evidence>
<keyword evidence="1" id="KW-1133">Transmembrane helix</keyword>
<accession>A0A285PHE5</accession>
<feature type="transmembrane region" description="Helical" evidence="1">
    <location>
        <begin position="7"/>
        <end position="25"/>
    </location>
</feature>
<name>A0A285PHE5_9HYPH</name>
<reference evidence="3 4" key="1">
    <citation type="submission" date="2017-09" db="EMBL/GenBank/DDBJ databases">
        <authorList>
            <person name="Ehlers B."/>
            <person name="Leendertz F.H."/>
        </authorList>
    </citation>
    <scope>NUCLEOTIDE SEQUENCE [LARGE SCALE GENOMIC DNA]</scope>
    <source>
        <strain evidence="3 4">DSM 18289</strain>
    </source>
</reference>
<evidence type="ECO:0000256" key="1">
    <source>
        <dbReference type="SAM" id="Phobius"/>
    </source>
</evidence>
<protein>
    <recommendedName>
        <fullName evidence="2">Inner membrane protein YgaP-like transmembrane domain-containing protein</fullName>
    </recommendedName>
</protein>
<keyword evidence="1" id="KW-0812">Transmembrane</keyword>
<dbReference type="InterPro" id="IPR021309">
    <property type="entry name" value="YgaP-like_TM"/>
</dbReference>
<dbReference type="Pfam" id="PF11127">
    <property type="entry name" value="YgaP-like_TM"/>
    <property type="match status" value="1"/>
</dbReference>
<feature type="transmembrane region" description="Helical" evidence="1">
    <location>
        <begin position="31"/>
        <end position="54"/>
    </location>
</feature>
<evidence type="ECO:0000313" key="4">
    <source>
        <dbReference type="Proteomes" id="UP000219439"/>
    </source>
</evidence>
<feature type="domain" description="Inner membrane protein YgaP-like transmembrane" evidence="2">
    <location>
        <begin position="3"/>
        <end position="56"/>
    </location>
</feature>
<dbReference type="Gene3D" id="6.10.140.1340">
    <property type="match status" value="1"/>
</dbReference>
<sequence>MCLDRSMFAFAGVMILVSVVLTQFVHPAFFWFTVFVGANLLQSAFTGWCPAAIIMKKLGVKPGTAFK</sequence>
<dbReference type="EMBL" id="OBEL01000006">
    <property type="protein sequence ID" value="SNZ20838.1"/>
    <property type="molecule type" value="Genomic_DNA"/>
</dbReference>
<organism evidence="3 4">
    <name type="scientific">Cohaesibacter gelatinilyticus</name>
    <dbReference type="NCBI Taxonomy" id="372072"/>
    <lineage>
        <taxon>Bacteria</taxon>
        <taxon>Pseudomonadati</taxon>
        <taxon>Pseudomonadota</taxon>
        <taxon>Alphaproteobacteria</taxon>
        <taxon>Hyphomicrobiales</taxon>
        <taxon>Cohaesibacteraceae</taxon>
    </lineage>
</organism>
<gene>
    <name evidence="3" type="ORF">SAMN06265368_3949</name>
</gene>
<evidence type="ECO:0000313" key="3">
    <source>
        <dbReference type="EMBL" id="SNZ20838.1"/>
    </source>
</evidence>
<keyword evidence="4" id="KW-1185">Reference proteome</keyword>
<proteinExistence type="predicted"/>
<dbReference type="OrthoDB" id="9799383at2"/>
<dbReference type="Proteomes" id="UP000219439">
    <property type="component" value="Unassembled WGS sequence"/>
</dbReference>